<keyword evidence="4" id="KW-0627">Porphyrin biosynthesis</keyword>
<dbReference type="KEGG" id="mefw:F1737_03850"/>
<feature type="domain" description="Porphobilinogen deaminase C-terminal" evidence="7">
    <location>
        <begin position="217"/>
        <end position="276"/>
    </location>
</feature>
<dbReference type="InterPro" id="IPR022417">
    <property type="entry name" value="Porphobilin_deaminase_N"/>
</dbReference>
<dbReference type="SUPFAM" id="SSF53850">
    <property type="entry name" value="Periplasmic binding protein-like II"/>
    <property type="match status" value="1"/>
</dbReference>
<evidence type="ECO:0000259" key="7">
    <source>
        <dbReference type="Pfam" id="PF03900"/>
    </source>
</evidence>
<protein>
    <recommendedName>
        <fullName evidence="5">Hydroxymethylbilane synthase</fullName>
        <ecNumber evidence="5">2.5.1.61</ecNumber>
    </recommendedName>
</protein>
<dbReference type="Gene3D" id="3.30.160.40">
    <property type="entry name" value="Porphobilinogen deaminase, C-terminal domain"/>
    <property type="match status" value="1"/>
</dbReference>
<dbReference type="GO" id="GO:0005737">
    <property type="term" value="C:cytoplasm"/>
    <property type="evidence" value="ECO:0007669"/>
    <property type="project" value="UniProtKB-UniRule"/>
</dbReference>
<evidence type="ECO:0000313" key="9">
    <source>
        <dbReference type="Proteomes" id="UP001301797"/>
    </source>
</evidence>
<name>A0AA97FAM0_9EURY</name>
<comment type="cofactor">
    <cofactor evidence="1">
        <name>dipyrromethane</name>
        <dbReference type="ChEBI" id="CHEBI:60342"/>
    </cofactor>
</comment>
<dbReference type="EC" id="2.5.1.61" evidence="5"/>
<proteinExistence type="inferred from homology"/>
<organism evidence="8 9">
    <name type="scientific">Methanochimaera problematica</name>
    <dbReference type="NCBI Taxonomy" id="2609417"/>
    <lineage>
        <taxon>Archaea</taxon>
        <taxon>Methanobacteriati</taxon>
        <taxon>Methanobacteriota</taxon>
        <taxon>Stenosarchaea group</taxon>
        <taxon>Methanomicrobia</taxon>
        <taxon>Methanomicrobiales</taxon>
        <taxon>Methanomicrobiaceae</taxon>
        <taxon>Methanochimaera</taxon>
    </lineage>
</organism>
<dbReference type="AlphaFoldDB" id="A0AA97FAM0"/>
<dbReference type="PANTHER" id="PTHR11557:SF0">
    <property type="entry name" value="PORPHOBILINOGEN DEAMINASE"/>
    <property type="match status" value="1"/>
</dbReference>
<dbReference type="InterPro" id="IPR036803">
    <property type="entry name" value="Porphobilinogen_deaminase_C_sf"/>
</dbReference>
<evidence type="ECO:0000256" key="2">
    <source>
        <dbReference type="ARBA" id="ARBA00005638"/>
    </source>
</evidence>
<evidence type="ECO:0000256" key="4">
    <source>
        <dbReference type="ARBA" id="ARBA00023244"/>
    </source>
</evidence>
<keyword evidence="9" id="KW-1185">Reference proteome</keyword>
<dbReference type="NCBIfam" id="TIGR00212">
    <property type="entry name" value="hemC"/>
    <property type="match status" value="1"/>
</dbReference>
<gene>
    <name evidence="8" type="primary">hemC</name>
    <name evidence="8" type="ORF">F1737_03850</name>
</gene>
<dbReference type="InterPro" id="IPR022418">
    <property type="entry name" value="Porphobilinogen_deaminase_C"/>
</dbReference>
<evidence type="ECO:0000256" key="5">
    <source>
        <dbReference type="NCBIfam" id="TIGR00212"/>
    </source>
</evidence>
<dbReference type="PIRSF" id="PIRSF001438">
    <property type="entry name" value="4pyrrol_synth_OHMeBilane_synth"/>
    <property type="match status" value="1"/>
</dbReference>
<dbReference type="PRINTS" id="PR00151">
    <property type="entry name" value="PORPHBDMNASE"/>
</dbReference>
<dbReference type="GO" id="GO:0004418">
    <property type="term" value="F:hydroxymethylbilane synthase activity"/>
    <property type="evidence" value="ECO:0007669"/>
    <property type="project" value="UniProtKB-UniRule"/>
</dbReference>
<dbReference type="PANTHER" id="PTHR11557">
    <property type="entry name" value="PORPHOBILINOGEN DEAMINASE"/>
    <property type="match status" value="1"/>
</dbReference>
<dbReference type="RefSeq" id="WP_317137459.1">
    <property type="nucleotide sequence ID" value="NZ_CP043875.1"/>
</dbReference>
<dbReference type="Gene3D" id="3.40.190.10">
    <property type="entry name" value="Periplasmic binding protein-like II"/>
    <property type="match status" value="2"/>
</dbReference>
<dbReference type="EMBL" id="CP043875">
    <property type="protein sequence ID" value="WOF15890.1"/>
    <property type="molecule type" value="Genomic_DNA"/>
</dbReference>
<evidence type="ECO:0000259" key="6">
    <source>
        <dbReference type="Pfam" id="PF01379"/>
    </source>
</evidence>
<dbReference type="InterPro" id="IPR000860">
    <property type="entry name" value="HemC"/>
</dbReference>
<dbReference type="FunFam" id="3.40.190.10:FF:000005">
    <property type="entry name" value="Porphobilinogen deaminase"/>
    <property type="match status" value="1"/>
</dbReference>
<evidence type="ECO:0000256" key="1">
    <source>
        <dbReference type="ARBA" id="ARBA00001916"/>
    </source>
</evidence>
<evidence type="ECO:0000313" key="8">
    <source>
        <dbReference type="EMBL" id="WOF15890.1"/>
    </source>
</evidence>
<comment type="similarity">
    <text evidence="2">Belongs to the HMBS family.</text>
</comment>
<feature type="domain" description="Porphobilinogen deaminase N-terminal" evidence="6">
    <location>
        <begin position="3"/>
        <end position="201"/>
    </location>
</feature>
<keyword evidence="3 8" id="KW-0808">Transferase</keyword>
<dbReference type="GeneID" id="85229272"/>
<dbReference type="Pfam" id="PF03900">
    <property type="entry name" value="Porphobil_deamC"/>
    <property type="match status" value="1"/>
</dbReference>
<reference evidence="8 9" key="1">
    <citation type="submission" date="2019-09" db="EMBL/GenBank/DDBJ databases">
        <title>The complete genome of Methanoplanus sp. FWC-SCC4.</title>
        <authorList>
            <person name="Chen S.-C."/>
            <person name="Zhou Y.-Z."/>
            <person name="Lai M.-C."/>
        </authorList>
    </citation>
    <scope>NUCLEOTIDE SEQUENCE [LARGE SCALE GENOMIC DNA]</scope>
    <source>
        <strain evidence="8 9">FWC-SCC4</strain>
    </source>
</reference>
<sequence length="292" mass="32196">MPLKLGTRGSRLAMAQTERVCKILAEKGIDTEIVIIKTVGDDKTDVPLHKVGGQGIFVRALDDAIITGEVDFAVHSMKDIPAQRPTGVTTCAVLERDSPADFLVHECPLEEIKIIGTSSTRRTAQLKRGNLNAEIKELRGNVDTRLRKLREGEYDAIVLAEAGMQRLSMDLPGTRLLCQWYVPSPNQGTIAVVCRDDPELVKQLSVLDHPQTRIDTEVERAVMEEIGGGCFTPQGVYCKDGFLIAEVLSLDGKRWERIEDNGESIEEGHLIGQKLRGMASDLIEEARQNLGI</sequence>
<evidence type="ECO:0000256" key="3">
    <source>
        <dbReference type="ARBA" id="ARBA00022679"/>
    </source>
</evidence>
<accession>A0AA97FAM0</accession>
<dbReference type="SUPFAM" id="SSF54782">
    <property type="entry name" value="Porphobilinogen deaminase (hydroxymethylbilane synthase), C-terminal domain"/>
    <property type="match status" value="1"/>
</dbReference>
<dbReference type="GO" id="GO:0006783">
    <property type="term" value="P:heme biosynthetic process"/>
    <property type="evidence" value="ECO:0007669"/>
    <property type="project" value="TreeGrafter"/>
</dbReference>
<dbReference type="Proteomes" id="UP001301797">
    <property type="component" value="Chromosome"/>
</dbReference>
<dbReference type="Pfam" id="PF01379">
    <property type="entry name" value="Porphobil_deam"/>
    <property type="match status" value="1"/>
</dbReference>